<keyword evidence="2" id="KW-1185">Reference proteome</keyword>
<evidence type="ECO:0000313" key="2">
    <source>
        <dbReference type="Proteomes" id="UP001589692"/>
    </source>
</evidence>
<name>A0ABV6ADK3_9HYPH</name>
<evidence type="ECO:0000313" key="1">
    <source>
        <dbReference type="EMBL" id="MFB9948642.1"/>
    </source>
</evidence>
<reference evidence="1 2" key="1">
    <citation type="submission" date="2024-09" db="EMBL/GenBank/DDBJ databases">
        <authorList>
            <person name="Sun Q."/>
            <person name="Mori K."/>
        </authorList>
    </citation>
    <scope>NUCLEOTIDE SEQUENCE [LARGE SCALE GENOMIC DNA]</scope>
    <source>
        <strain evidence="1 2">TBRC 4938</strain>
    </source>
</reference>
<dbReference type="Proteomes" id="UP001589692">
    <property type="component" value="Unassembled WGS sequence"/>
</dbReference>
<protein>
    <submittedName>
        <fullName evidence="1">CMD domain-containing protein</fullName>
    </submittedName>
</protein>
<accession>A0ABV6ADK3</accession>
<dbReference type="RefSeq" id="WP_377258210.1">
    <property type="nucleotide sequence ID" value="NZ_JBHMAA010000008.1"/>
</dbReference>
<dbReference type="Gene3D" id="1.20.1290.10">
    <property type="entry name" value="AhpD-like"/>
    <property type="match status" value="1"/>
</dbReference>
<proteinExistence type="predicted"/>
<comment type="caution">
    <text evidence="1">The sequence shown here is derived from an EMBL/GenBank/DDBJ whole genome shotgun (WGS) entry which is preliminary data.</text>
</comment>
<dbReference type="SUPFAM" id="SSF69118">
    <property type="entry name" value="AhpD-like"/>
    <property type="match status" value="1"/>
</dbReference>
<dbReference type="EMBL" id="JBHMAA010000008">
    <property type="protein sequence ID" value="MFB9948642.1"/>
    <property type="molecule type" value="Genomic_DNA"/>
</dbReference>
<organism evidence="1 2">
    <name type="scientific">Rhizobium puerariae</name>
    <dbReference type="NCBI Taxonomy" id="1585791"/>
    <lineage>
        <taxon>Bacteria</taxon>
        <taxon>Pseudomonadati</taxon>
        <taxon>Pseudomonadota</taxon>
        <taxon>Alphaproteobacteria</taxon>
        <taxon>Hyphomicrobiales</taxon>
        <taxon>Rhizobiaceae</taxon>
        <taxon>Rhizobium/Agrobacterium group</taxon>
        <taxon>Rhizobium</taxon>
    </lineage>
</organism>
<sequence length="163" mass="17682">MDQIDILSGLKPDSELYTVRRERPDFVEGAELCRETVLAPNHDFGIGHAMRAAFAARMARFIGREDLARAYDLLLEEAGGDDALAAIASAAAQPANATAFTQALVRHVDLVTERPRDNTRADIGRLEAAGLTNPQIVALSELIAFVNFEARVIVGLRVLNEVA</sequence>
<gene>
    <name evidence="1" type="ORF">ACFFP0_07260</name>
</gene>
<dbReference type="InterPro" id="IPR029032">
    <property type="entry name" value="AhpD-like"/>
</dbReference>